<dbReference type="GO" id="GO:0017056">
    <property type="term" value="F:structural constituent of nuclear pore"/>
    <property type="evidence" value="ECO:0007669"/>
    <property type="project" value="InterPro"/>
</dbReference>
<evidence type="ECO:0000256" key="1">
    <source>
        <dbReference type="ARBA" id="ARBA00004123"/>
    </source>
</evidence>
<dbReference type="Gene3D" id="1.20.120.1880">
    <property type="entry name" value="Nucleoporin, helical C-terminal domain"/>
    <property type="match status" value="1"/>
</dbReference>
<evidence type="ECO:0000256" key="5">
    <source>
        <dbReference type="SAM" id="MobiDB-lite"/>
    </source>
</evidence>
<evidence type="ECO:0000256" key="4">
    <source>
        <dbReference type="ARBA" id="ARBA00023242"/>
    </source>
</evidence>
<feature type="domain" description="Nucleoporin Nup133/Nup155-like N-terminal" evidence="7">
    <location>
        <begin position="90"/>
        <end position="577"/>
    </location>
</feature>
<evidence type="ECO:0000259" key="7">
    <source>
        <dbReference type="Pfam" id="PF08801"/>
    </source>
</evidence>
<accession>A0A166FH71</accession>
<keyword evidence="3" id="KW-0813">Transport</keyword>
<sequence>MASGLPLSSSRSFGGTFVPSSSTAANTRPSQVAPKPVLDLPALESASHVLQEQFAKDAQAIPDLAETLTTPGGQSSALYSISPEDYLVPFSKRRHINIPEGLWQHYNNSSLNSYMGIIPELERVFITIDQSLFLWDYIEGQEISSFSEQPDVITHVAVVNPRPGVFVDEITHLLVICTPVSVLLIGVGSTTAPGPNNRAHKDIKMYATDMSISTDNIEMSNVVGTADGRIVMSGNQDGNLYELHYQEKESWFGKRVKLVNHSIGGVQSLLPKFSSTKSEERIAAIVSDIPRNIFYVLYSNNIISVYSPTPNSQSVQHIQTLSNLFKSASEKAPGSPALTPQNFHVISMHVVGNGESKTGNGVQLVAVTTNGIRLYFSPGSSFGYNYSYGNSGSSGGARPLTLTHVRLPPVNLIHPDEQKSPYRPPVTSGYGSLSHAVSQPTSRPYIISAIDNSCYSDGLLVAAQEGDIADRDFLLCISPDLTRIGSLGQHQQHQQPTHQTQYASTTYGNGSGNQRPPLTEYATLLAIPGRTWSIASVPHISSTSTSSNLPTPVVTNELSTQFSEDPKSFMILTNAGLTFVVKRRALDYLRAAIEDLQKNGTVQPIIECRDTFGRDQTCAMLLGLASGNTFLDISGQSATGTISTVGSEITNVAKQAFYDFGERPMWTERVTYGTSDGSGTATFSGRREGFALYFARLVRPLWKSKLTRPGPHGLQESSVSDDMLVNVQKNLYALKDFLDKNPHLFHSSPGEPAASRAPAGGDQEAWKAEQKSVAQLMYLLSRTIEAISFVLLLNDYRLGELITQCDTEIQILVSSMTFEELITRQTGVNASRALVNIVIDQQIGQQIGVDTISEVLQSRCGSFCSTDDVMIYKARENVRKAVETRNPTERHNWLGESLRLFIKGARILEFDKIREICGDYQQLNYAKGAVELPLSCAQILDSDNAGLEHWLIGLPPNDPHHEFSDRRIRCYELVLDSLNVFEEKSGQAAAAGAMDDPETVRTHAYELAFASPDEMFHSTLYDWLINRGLADELLEMHPAYIEAHLRREPVTVQKYQLLWQFYVKDGQPLRAAEVLGALAESTEMDLSLDARLEYLTLAVGNAKSHPISAGGRHETAIAFLTDLEEKLDVAQVQLELYNTLVPHLNDPGEAGEKVKILSKTLLTMTEMYQLYAEPFDLPVMKLLILHVSEHREENFVRPIWNRIFEDALDHDADAQTNADNIIAKIVPLGQRFYPSEYAFPLRHIATLIVRFALTHKGALAPGWAPRILVQCGIPYGEIWDVLHGMYESQIPPFNDQSNVQAVSSDIAVLLADWLDAAQRPQASVARAEVPVGRIDAAIDQYLSELDADSKRVETRAVYEGVKRQLRRNW</sequence>
<comment type="similarity">
    <text evidence="2">Belongs to the non-repetitive/WGA-negative nucleoporin family.</text>
</comment>
<dbReference type="GO" id="GO:0044611">
    <property type="term" value="C:nuclear pore inner ring"/>
    <property type="evidence" value="ECO:0007669"/>
    <property type="project" value="TreeGrafter"/>
</dbReference>
<evidence type="ECO:0000256" key="2">
    <source>
        <dbReference type="ARBA" id="ARBA00007373"/>
    </source>
</evidence>
<dbReference type="OrthoDB" id="338970at2759"/>
<dbReference type="GO" id="GO:0006405">
    <property type="term" value="P:RNA export from nucleus"/>
    <property type="evidence" value="ECO:0007669"/>
    <property type="project" value="TreeGrafter"/>
</dbReference>
<dbReference type="InterPro" id="IPR042537">
    <property type="entry name" value="Nucleoporin_Nup155_C_2"/>
</dbReference>
<evidence type="ECO:0000256" key="3">
    <source>
        <dbReference type="ARBA" id="ARBA00022448"/>
    </source>
</evidence>
<dbReference type="InterPro" id="IPR007187">
    <property type="entry name" value="Nucleoporin_Nup133/Nup155_C"/>
</dbReference>
<dbReference type="Gene3D" id="1.20.58.1780">
    <property type="match status" value="1"/>
</dbReference>
<feature type="region of interest" description="Disordered" evidence="5">
    <location>
        <begin position="487"/>
        <end position="515"/>
    </location>
</feature>
<dbReference type="GO" id="GO:0036228">
    <property type="term" value="P:protein localization to nuclear inner membrane"/>
    <property type="evidence" value="ECO:0007669"/>
    <property type="project" value="TreeGrafter"/>
</dbReference>
<feature type="compositionally biased region" description="Low complexity" evidence="5">
    <location>
        <begin position="489"/>
        <end position="501"/>
    </location>
</feature>
<dbReference type="InterPro" id="IPR004870">
    <property type="entry name" value="Nucleoporin_Nup155"/>
</dbReference>
<gene>
    <name evidence="8" type="ORF">FIBSPDRAFT_934396</name>
</gene>
<dbReference type="InterPro" id="IPR014908">
    <property type="entry name" value="Nucleoporin_Nup133/Nup155_N"/>
</dbReference>
<dbReference type="EMBL" id="KV417589">
    <property type="protein sequence ID" value="KZP16802.1"/>
    <property type="molecule type" value="Genomic_DNA"/>
</dbReference>
<protein>
    <submittedName>
        <fullName evidence="8">Nucleoporin</fullName>
    </submittedName>
</protein>
<name>A0A166FH71_9AGAM</name>
<comment type="subcellular location">
    <subcellularLocation>
        <location evidence="1">Nucleus</location>
    </subcellularLocation>
</comment>
<dbReference type="Proteomes" id="UP000076532">
    <property type="component" value="Unassembled WGS sequence"/>
</dbReference>
<dbReference type="PANTHER" id="PTHR10350:SF6">
    <property type="entry name" value="NUCLEAR PORE COMPLEX PROTEIN NUP155"/>
    <property type="match status" value="1"/>
</dbReference>
<dbReference type="GO" id="GO:0000972">
    <property type="term" value="P:transcription-dependent tethering of RNA polymerase II gene DNA at nuclear periphery"/>
    <property type="evidence" value="ECO:0007669"/>
    <property type="project" value="TreeGrafter"/>
</dbReference>
<dbReference type="InterPro" id="IPR042533">
    <property type="entry name" value="Nucleoporin_Nup155_C_1"/>
</dbReference>
<dbReference type="STRING" id="436010.A0A166FH71"/>
<dbReference type="InterPro" id="IPR042538">
    <property type="entry name" value="Nucleoporin_Nup155_C_3"/>
</dbReference>
<dbReference type="GO" id="GO:0006606">
    <property type="term" value="P:protein import into nucleus"/>
    <property type="evidence" value="ECO:0007669"/>
    <property type="project" value="TreeGrafter"/>
</dbReference>
<feature type="compositionally biased region" description="Polar residues" evidence="5">
    <location>
        <begin position="502"/>
        <end position="515"/>
    </location>
</feature>
<evidence type="ECO:0000259" key="6">
    <source>
        <dbReference type="Pfam" id="PF03177"/>
    </source>
</evidence>
<keyword evidence="4" id="KW-0539">Nucleus</keyword>
<dbReference type="Pfam" id="PF03177">
    <property type="entry name" value="Nucleoporin_C"/>
    <property type="match status" value="1"/>
</dbReference>
<dbReference type="Gene3D" id="1.25.40.450">
    <property type="entry name" value="Nucleoporin, helical domain, N-terminal subdomain"/>
    <property type="match status" value="1"/>
</dbReference>
<evidence type="ECO:0000313" key="9">
    <source>
        <dbReference type="Proteomes" id="UP000076532"/>
    </source>
</evidence>
<organism evidence="8 9">
    <name type="scientific">Athelia psychrophila</name>
    <dbReference type="NCBI Taxonomy" id="1759441"/>
    <lineage>
        <taxon>Eukaryota</taxon>
        <taxon>Fungi</taxon>
        <taxon>Dikarya</taxon>
        <taxon>Basidiomycota</taxon>
        <taxon>Agaricomycotina</taxon>
        <taxon>Agaricomycetes</taxon>
        <taxon>Agaricomycetidae</taxon>
        <taxon>Atheliales</taxon>
        <taxon>Atheliaceae</taxon>
        <taxon>Athelia</taxon>
    </lineage>
</organism>
<keyword evidence="9" id="KW-1185">Reference proteome</keyword>
<dbReference type="PANTHER" id="PTHR10350">
    <property type="entry name" value="NUCLEAR PORE COMPLEX PROTEIN NUP155"/>
    <property type="match status" value="1"/>
</dbReference>
<feature type="domain" description="Nucleoporin Nup133/Nup155-like C-terminal" evidence="6">
    <location>
        <begin position="684"/>
        <end position="1348"/>
    </location>
</feature>
<evidence type="ECO:0000313" key="8">
    <source>
        <dbReference type="EMBL" id="KZP16802.1"/>
    </source>
</evidence>
<dbReference type="Pfam" id="PF08801">
    <property type="entry name" value="Nucleoporin_N"/>
    <property type="match status" value="1"/>
</dbReference>
<proteinExistence type="inferred from homology"/>
<reference evidence="8 9" key="1">
    <citation type="journal article" date="2016" name="Mol. Biol. Evol.">
        <title>Comparative Genomics of Early-Diverging Mushroom-Forming Fungi Provides Insights into the Origins of Lignocellulose Decay Capabilities.</title>
        <authorList>
            <person name="Nagy L.G."/>
            <person name="Riley R."/>
            <person name="Tritt A."/>
            <person name="Adam C."/>
            <person name="Daum C."/>
            <person name="Floudas D."/>
            <person name="Sun H."/>
            <person name="Yadav J.S."/>
            <person name="Pangilinan J."/>
            <person name="Larsson K.H."/>
            <person name="Matsuura K."/>
            <person name="Barry K."/>
            <person name="Labutti K."/>
            <person name="Kuo R."/>
            <person name="Ohm R.A."/>
            <person name="Bhattacharya S.S."/>
            <person name="Shirouzu T."/>
            <person name="Yoshinaga Y."/>
            <person name="Martin F.M."/>
            <person name="Grigoriev I.V."/>
            <person name="Hibbett D.S."/>
        </authorList>
    </citation>
    <scope>NUCLEOTIDE SEQUENCE [LARGE SCALE GENOMIC DNA]</scope>
    <source>
        <strain evidence="8 9">CBS 109695</strain>
    </source>
</reference>
<dbReference type="Gene3D" id="1.25.40.440">
    <property type="entry name" value="Nucleoporin, helical domain, central subdomain"/>
    <property type="match status" value="1"/>
</dbReference>